<organism evidence="1 2">
    <name type="scientific">Pseudokineococcus marinus</name>
    <dbReference type="NCBI Taxonomy" id="351215"/>
    <lineage>
        <taxon>Bacteria</taxon>
        <taxon>Bacillati</taxon>
        <taxon>Actinomycetota</taxon>
        <taxon>Actinomycetes</taxon>
        <taxon>Kineosporiales</taxon>
        <taxon>Kineosporiaceae</taxon>
        <taxon>Pseudokineococcus</taxon>
    </lineage>
</organism>
<feature type="non-terminal residue" evidence="1">
    <location>
        <position position="133"/>
    </location>
</feature>
<evidence type="ECO:0000313" key="1">
    <source>
        <dbReference type="EMBL" id="NNH24540.1"/>
    </source>
</evidence>
<evidence type="ECO:0000313" key="2">
    <source>
        <dbReference type="Proteomes" id="UP000555552"/>
    </source>
</evidence>
<dbReference type="SUPFAM" id="SSF56112">
    <property type="entry name" value="Protein kinase-like (PK-like)"/>
    <property type="match status" value="1"/>
</dbReference>
<name>A0A849BMW2_9ACTN</name>
<protein>
    <submittedName>
        <fullName evidence="1">Uncharacterized protein</fullName>
    </submittedName>
</protein>
<proteinExistence type="predicted"/>
<sequence>MEAGSPLVEGGVLGGRYRLVRPVGGGRGDGEDGRPAGRRGARTWRCHDVVLDRPVDLLLVAGGAELVVDAARRAALVDDARVLRVLDVGEDAGWAYVVTAVVPGETLAALVHRRGPLPPALARTLVGEAAQAL</sequence>
<dbReference type="Proteomes" id="UP000555552">
    <property type="component" value="Unassembled WGS sequence"/>
</dbReference>
<accession>A0A849BMW2</accession>
<comment type="caution">
    <text evidence="1">The sequence shown here is derived from an EMBL/GenBank/DDBJ whole genome shotgun (WGS) entry which is preliminary data.</text>
</comment>
<gene>
    <name evidence="1" type="ORF">HLB09_15890</name>
</gene>
<dbReference type="EMBL" id="JABEMA010000393">
    <property type="protein sequence ID" value="NNH24540.1"/>
    <property type="molecule type" value="Genomic_DNA"/>
</dbReference>
<dbReference type="InterPro" id="IPR011009">
    <property type="entry name" value="Kinase-like_dom_sf"/>
</dbReference>
<dbReference type="AlphaFoldDB" id="A0A849BMW2"/>
<reference evidence="1 2" key="1">
    <citation type="submission" date="2020-05" db="EMBL/GenBank/DDBJ databases">
        <title>MicrobeNet Type strains.</title>
        <authorList>
            <person name="Nicholson A.C."/>
        </authorList>
    </citation>
    <scope>NUCLEOTIDE SEQUENCE [LARGE SCALE GENOMIC DNA]</scope>
    <source>
        <strain evidence="1 2">JCM 14547</strain>
    </source>
</reference>
<keyword evidence="2" id="KW-1185">Reference proteome</keyword>